<sequence length="103" mass="11124">MTMKAVLAGTVIAEADESELISIEGNWYFPLSSVKDGVLVDSPTPYTCPWKGEAQYHSAIVGGETHADAAWGYPNPYPTAFERLGKDISGHIAFDPRQVEVGP</sequence>
<dbReference type="Gene3D" id="2.170.150.40">
    <property type="entry name" value="Domain of unknown function (DUF427)"/>
    <property type="match status" value="1"/>
</dbReference>
<dbReference type="InterPro" id="IPR038694">
    <property type="entry name" value="DUF427_sf"/>
</dbReference>
<evidence type="ECO:0000259" key="1">
    <source>
        <dbReference type="Pfam" id="PF04248"/>
    </source>
</evidence>
<accession>A0ABU0P8I0</accession>
<evidence type="ECO:0000313" key="2">
    <source>
        <dbReference type="EMBL" id="MDQ0643656.1"/>
    </source>
</evidence>
<dbReference type="PANTHER" id="PTHR34310">
    <property type="entry name" value="DUF427 DOMAIN PROTEIN (AFU_ORTHOLOGUE AFUA_3G02220)"/>
    <property type="match status" value="1"/>
</dbReference>
<dbReference type="InterPro" id="IPR007361">
    <property type="entry name" value="DUF427"/>
</dbReference>
<evidence type="ECO:0000313" key="3">
    <source>
        <dbReference type="Proteomes" id="UP001239085"/>
    </source>
</evidence>
<gene>
    <name evidence="2" type="ORF">QFZ46_001816</name>
</gene>
<dbReference type="Proteomes" id="UP001239085">
    <property type="component" value="Unassembled WGS sequence"/>
</dbReference>
<dbReference type="EMBL" id="JAUSXK010000001">
    <property type="protein sequence ID" value="MDQ0643656.1"/>
    <property type="molecule type" value="Genomic_DNA"/>
</dbReference>
<reference evidence="2 3" key="1">
    <citation type="submission" date="2023-07" db="EMBL/GenBank/DDBJ databases">
        <title>Comparative genomics of wheat-associated soil bacteria to identify genetic determinants of phenazine resistance.</title>
        <authorList>
            <person name="Mouncey N."/>
        </authorList>
    </citation>
    <scope>NUCLEOTIDE SEQUENCE [LARGE SCALE GENOMIC DNA]</scope>
    <source>
        <strain evidence="2 3">W2I7</strain>
    </source>
</reference>
<proteinExistence type="predicted"/>
<keyword evidence="3" id="KW-1185">Reference proteome</keyword>
<dbReference type="Pfam" id="PF04248">
    <property type="entry name" value="NTP_transf_9"/>
    <property type="match status" value="1"/>
</dbReference>
<protein>
    <submittedName>
        <fullName evidence="2">Uncharacterized protein (DUF427 family)</fullName>
    </submittedName>
</protein>
<organism evidence="2 3">
    <name type="scientific">Microbacterium murale</name>
    <dbReference type="NCBI Taxonomy" id="1081040"/>
    <lineage>
        <taxon>Bacteria</taxon>
        <taxon>Bacillati</taxon>
        <taxon>Actinomycetota</taxon>
        <taxon>Actinomycetes</taxon>
        <taxon>Micrococcales</taxon>
        <taxon>Microbacteriaceae</taxon>
        <taxon>Microbacterium</taxon>
    </lineage>
</organism>
<feature type="domain" description="DUF427" evidence="1">
    <location>
        <begin position="3"/>
        <end position="96"/>
    </location>
</feature>
<dbReference type="PANTHER" id="PTHR34310:SF5">
    <property type="entry name" value="DUF427 DOMAIN PROTEIN (AFU_ORTHOLOGUE AFUA_3G02220)"/>
    <property type="match status" value="1"/>
</dbReference>
<comment type="caution">
    <text evidence="2">The sequence shown here is derived from an EMBL/GenBank/DDBJ whole genome shotgun (WGS) entry which is preliminary data.</text>
</comment>
<name>A0ABU0P8I0_9MICO</name>